<reference evidence="3" key="1">
    <citation type="journal article" date="2022" name="Plant J.">
        <title>Strategies of tolerance reflected in two North American maple genomes.</title>
        <authorList>
            <person name="McEvoy S.L."/>
            <person name="Sezen U.U."/>
            <person name="Trouern-Trend A."/>
            <person name="McMahon S.M."/>
            <person name="Schaberg P.G."/>
            <person name="Yang J."/>
            <person name="Wegrzyn J.L."/>
            <person name="Swenson N.G."/>
        </authorList>
    </citation>
    <scope>NUCLEOTIDE SEQUENCE</scope>
    <source>
        <strain evidence="3">NS2018</strain>
    </source>
</reference>
<dbReference type="EMBL" id="JAUESC010000003">
    <property type="protein sequence ID" value="KAK0599846.1"/>
    <property type="molecule type" value="Genomic_DNA"/>
</dbReference>
<protein>
    <recommendedName>
        <fullName evidence="2">Transcription factor TFIIIC triple barrel domain-containing protein</fullName>
    </recommendedName>
</protein>
<evidence type="ECO:0000313" key="3">
    <source>
        <dbReference type="EMBL" id="KAK0599846.1"/>
    </source>
</evidence>
<proteinExistence type="predicted"/>
<evidence type="ECO:0000313" key="4">
    <source>
        <dbReference type="Proteomes" id="UP001168877"/>
    </source>
</evidence>
<sequence length="202" mass="23117">MWRFKISPRGRTGGGLRHHLCTVLSTWERSDRHANRKTLIIAALEERRNLWGLKLAELKIQAMEANKMHPEQEEDEEEFVLLDVDVLYEQFDIPPNAPYTLTDLDTLNPILIIDGKLKLIGEYEETIGTCFVFSEDEAAQTVHDERGPSEANLTPGKSTTHPKQVKPVGRLNKILKFRILHDDEVVDATTEQFQDQTTEPTN</sequence>
<reference evidence="3" key="2">
    <citation type="submission" date="2023-06" db="EMBL/GenBank/DDBJ databases">
        <authorList>
            <person name="Swenson N.G."/>
            <person name="Wegrzyn J.L."/>
            <person name="Mcevoy S.L."/>
        </authorList>
    </citation>
    <scope>NUCLEOTIDE SEQUENCE</scope>
    <source>
        <strain evidence="3">NS2018</strain>
        <tissue evidence="3">Leaf</tissue>
    </source>
</reference>
<dbReference type="Pfam" id="PF10419">
    <property type="entry name" value="TFIIIC_sub6"/>
    <property type="match status" value="1"/>
</dbReference>
<feature type="domain" description="Transcription factor TFIIIC triple barrel" evidence="2">
    <location>
        <begin position="74"/>
        <end position="178"/>
    </location>
</feature>
<gene>
    <name evidence="3" type="ORF">LWI29_009166</name>
</gene>
<dbReference type="InterPro" id="IPR042771">
    <property type="entry name" value="GTF3C6-like"/>
</dbReference>
<name>A0AA39W2L8_ACESA</name>
<keyword evidence="4" id="KW-1185">Reference proteome</keyword>
<dbReference type="AlphaFoldDB" id="A0AA39W2L8"/>
<organism evidence="3 4">
    <name type="scientific">Acer saccharum</name>
    <name type="common">Sugar maple</name>
    <dbReference type="NCBI Taxonomy" id="4024"/>
    <lineage>
        <taxon>Eukaryota</taxon>
        <taxon>Viridiplantae</taxon>
        <taxon>Streptophyta</taxon>
        <taxon>Embryophyta</taxon>
        <taxon>Tracheophyta</taxon>
        <taxon>Spermatophyta</taxon>
        <taxon>Magnoliopsida</taxon>
        <taxon>eudicotyledons</taxon>
        <taxon>Gunneridae</taxon>
        <taxon>Pentapetalae</taxon>
        <taxon>rosids</taxon>
        <taxon>malvids</taxon>
        <taxon>Sapindales</taxon>
        <taxon>Sapindaceae</taxon>
        <taxon>Hippocastanoideae</taxon>
        <taxon>Acereae</taxon>
        <taxon>Acer</taxon>
    </lineage>
</organism>
<dbReference type="Proteomes" id="UP001168877">
    <property type="component" value="Unassembled WGS sequence"/>
</dbReference>
<dbReference type="PANTHER" id="PTHR21860">
    <property type="entry name" value="TRANSCRIPTION INITIATION FACTOR IIIC TFIIIC , POLYPEPTIDE 6-RELATED"/>
    <property type="match status" value="1"/>
</dbReference>
<comment type="caution">
    <text evidence="3">The sequence shown here is derived from an EMBL/GenBank/DDBJ whole genome shotgun (WGS) entry which is preliminary data.</text>
</comment>
<dbReference type="GO" id="GO:0000127">
    <property type="term" value="C:transcription factor TFIIIC complex"/>
    <property type="evidence" value="ECO:0007669"/>
    <property type="project" value="TreeGrafter"/>
</dbReference>
<dbReference type="InterPro" id="IPR019481">
    <property type="entry name" value="TFIIIC_triple_barrel"/>
</dbReference>
<evidence type="ECO:0000256" key="1">
    <source>
        <dbReference type="SAM" id="MobiDB-lite"/>
    </source>
</evidence>
<feature type="compositionally biased region" description="Polar residues" evidence="1">
    <location>
        <begin position="151"/>
        <end position="162"/>
    </location>
</feature>
<evidence type="ECO:0000259" key="2">
    <source>
        <dbReference type="Pfam" id="PF10419"/>
    </source>
</evidence>
<dbReference type="GO" id="GO:0006383">
    <property type="term" value="P:transcription by RNA polymerase III"/>
    <property type="evidence" value="ECO:0007669"/>
    <property type="project" value="InterPro"/>
</dbReference>
<dbReference type="Gene3D" id="2.60.40.4370">
    <property type="match status" value="1"/>
</dbReference>
<feature type="region of interest" description="Disordered" evidence="1">
    <location>
        <begin position="142"/>
        <end position="165"/>
    </location>
</feature>
<dbReference type="PANTHER" id="PTHR21860:SF2">
    <property type="entry name" value="GENERAL TRANSCRIPTION FACTOR 3C POLYPEPTIDE 6"/>
    <property type="match status" value="1"/>
</dbReference>
<accession>A0AA39W2L8</accession>